<evidence type="ECO:0000313" key="2">
    <source>
        <dbReference type="Proteomes" id="UP000677803"/>
    </source>
</evidence>
<evidence type="ECO:0000313" key="1">
    <source>
        <dbReference type="EMBL" id="CAG6015743.1"/>
    </source>
</evidence>
<feature type="non-terminal residue" evidence="1">
    <location>
        <position position="1"/>
    </location>
</feature>
<comment type="caution">
    <text evidence="1">The sequence shown here is derived from an EMBL/GenBank/DDBJ whole genome shotgun (WGS) entry which is preliminary data.</text>
</comment>
<dbReference type="Proteomes" id="UP000677803">
    <property type="component" value="Unassembled WGS sequence"/>
</dbReference>
<dbReference type="PANTHER" id="PTHR33426:SF45">
    <property type="entry name" value="IMMUNODEFICIENCY LENTIVIRAL MATRIX N-TERMINAL DOMAIN-CONTAINING PROTEIN-RELATED"/>
    <property type="match status" value="1"/>
</dbReference>
<dbReference type="PANTHER" id="PTHR33426">
    <property type="entry name" value="C2H2-TYPE DOMAIN-CONTAINING PROTEIN"/>
    <property type="match status" value="1"/>
</dbReference>
<gene>
    <name evidence="1" type="ORF">MMEN_LOCUS19789</name>
</gene>
<proteinExistence type="predicted"/>
<sequence length="380" mass="39194">MGLVAIVRQHVVLQLGFVTVAFAAAGAAEGLFLVQLLMCSHVLQEGKLLPTLGAFVWLLARVDDDMLLQVAAESKTLAAHFALVGWNTEGLGTQGAVEYPLGFLILAGVLFLLGGHWGRFAGRIAEGGGSLQPVLAAVRLHVLCKSEGFAALGAAEGLLPRVQVLVLVEEAAVLESLPAGVAEVGAPAVCVPAAVVLHDGVVLENHAALRALVGFESRVASLVEAQGHGVGEGLAALLAGEGALPGMCHHVLGDRHLELEVLAAEGAVVRLFRSTAAAVVPQPAHGGEGPLAFCALEPALLRLRLLLQSQRPLLPGFVFIPVFDEAAAVLESKAALLAGEGCELVLVRVEVAVEVEGLAPVEPLPALLAHQTAPFRFGAP</sequence>
<dbReference type="EMBL" id="CAJRST010038888">
    <property type="protein sequence ID" value="CAG6015743.1"/>
    <property type="molecule type" value="Genomic_DNA"/>
</dbReference>
<reference evidence="1" key="1">
    <citation type="submission" date="2021-05" db="EMBL/GenBank/DDBJ databases">
        <authorList>
            <person name="Tigano A."/>
        </authorList>
    </citation>
    <scope>NUCLEOTIDE SEQUENCE</scope>
</reference>
<name>A0A8S4BL62_9TELE</name>
<protein>
    <submittedName>
        <fullName evidence="1">(Atlantic silverside) hypothetical protein</fullName>
    </submittedName>
</protein>
<organism evidence="1 2">
    <name type="scientific">Menidia menidia</name>
    <name type="common">Atlantic silverside</name>
    <dbReference type="NCBI Taxonomy" id="238744"/>
    <lineage>
        <taxon>Eukaryota</taxon>
        <taxon>Metazoa</taxon>
        <taxon>Chordata</taxon>
        <taxon>Craniata</taxon>
        <taxon>Vertebrata</taxon>
        <taxon>Euteleostomi</taxon>
        <taxon>Actinopterygii</taxon>
        <taxon>Neopterygii</taxon>
        <taxon>Teleostei</taxon>
        <taxon>Neoteleostei</taxon>
        <taxon>Acanthomorphata</taxon>
        <taxon>Ovalentaria</taxon>
        <taxon>Atherinomorphae</taxon>
        <taxon>Atheriniformes</taxon>
        <taxon>Atherinopsidae</taxon>
        <taxon>Menidiinae</taxon>
        <taxon>Menidia</taxon>
    </lineage>
</organism>
<dbReference type="AlphaFoldDB" id="A0A8S4BL62"/>
<keyword evidence="2" id="KW-1185">Reference proteome</keyword>
<accession>A0A8S4BL62</accession>